<evidence type="ECO:0000259" key="4">
    <source>
        <dbReference type="Pfam" id="PF23914"/>
    </source>
</evidence>
<feature type="domain" description="Cytochrome c-type biogenesis protein H TPR" evidence="4">
    <location>
        <begin position="106"/>
        <end position="246"/>
    </location>
</feature>
<keyword evidence="2" id="KW-0201">Cytochrome c-type biogenesis</keyword>
<evidence type="ECO:0000313" key="5">
    <source>
        <dbReference type="EMBL" id="SVD14971.1"/>
    </source>
</evidence>
<accession>A0A382T156</accession>
<dbReference type="PROSITE" id="PS50005">
    <property type="entry name" value="TPR"/>
    <property type="match status" value="1"/>
</dbReference>
<evidence type="ECO:0000256" key="1">
    <source>
        <dbReference type="ARBA" id="ARBA00022737"/>
    </source>
</evidence>
<sequence length="258" mass="28586">MIAFTKARDLAPQSLPVQYFLGLADLQAGRLKNAFDAWLGLYGKLSPDSENRQALGEQIRRVAQQLGIDAEEHLASLAPSVTPSARISSQSGKRVSPGPDRAAIAEAAKMSPSDRQEFIQSMVQRLADRLKDQPDDFDGWMRLGRAYGVLRKNTEAAKAYGRAVDLRPMDPGPLDAQVAILIGLMTPDQPIPETTLAMLRKLEVLQPDNRQALWFLGMADAAAGRRSKAIIRWERLHDLLPNKSQERVRIKAAIEQLE</sequence>
<organism evidence="5">
    <name type="scientific">marine metagenome</name>
    <dbReference type="NCBI Taxonomy" id="408172"/>
    <lineage>
        <taxon>unclassified sequences</taxon>
        <taxon>metagenomes</taxon>
        <taxon>ecological metagenomes</taxon>
    </lineage>
</organism>
<dbReference type="InterPro" id="IPR051263">
    <property type="entry name" value="C-type_cytochrome_biogenesis"/>
</dbReference>
<proteinExistence type="predicted"/>
<dbReference type="Gene3D" id="1.25.40.10">
    <property type="entry name" value="Tetratricopeptide repeat domain"/>
    <property type="match status" value="1"/>
</dbReference>
<dbReference type="EMBL" id="UINC01132569">
    <property type="protein sequence ID" value="SVD14971.1"/>
    <property type="molecule type" value="Genomic_DNA"/>
</dbReference>
<dbReference type="AlphaFoldDB" id="A0A382T156"/>
<name>A0A382T156_9ZZZZ</name>
<protein>
    <recommendedName>
        <fullName evidence="4">Cytochrome c-type biogenesis protein H TPR domain-containing protein</fullName>
    </recommendedName>
</protein>
<dbReference type="PANTHER" id="PTHR47870:SF1">
    <property type="entry name" value="CYTOCHROME C-TYPE BIOGENESIS PROTEIN CCMH"/>
    <property type="match status" value="1"/>
</dbReference>
<evidence type="ECO:0000256" key="3">
    <source>
        <dbReference type="SAM" id="MobiDB-lite"/>
    </source>
</evidence>
<evidence type="ECO:0000256" key="2">
    <source>
        <dbReference type="ARBA" id="ARBA00022748"/>
    </source>
</evidence>
<dbReference type="GO" id="GO:0017004">
    <property type="term" value="P:cytochrome complex assembly"/>
    <property type="evidence" value="ECO:0007669"/>
    <property type="project" value="UniProtKB-KW"/>
</dbReference>
<dbReference type="Pfam" id="PF23914">
    <property type="entry name" value="TPR_CcmH_CycH"/>
    <property type="match status" value="1"/>
</dbReference>
<gene>
    <name evidence="5" type="ORF">METZ01_LOCUS367825</name>
</gene>
<dbReference type="InterPro" id="IPR011990">
    <property type="entry name" value="TPR-like_helical_dom_sf"/>
</dbReference>
<dbReference type="InterPro" id="IPR056413">
    <property type="entry name" value="TPR_CcmH_CycH"/>
</dbReference>
<dbReference type="InterPro" id="IPR019734">
    <property type="entry name" value="TPR_rpt"/>
</dbReference>
<keyword evidence="1" id="KW-0677">Repeat</keyword>
<feature type="region of interest" description="Disordered" evidence="3">
    <location>
        <begin position="80"/>
        <end position="99"/>
    </location>
</feature>
<reference evidence="5" key="1">
    <citation type="submission" date="2018-05" db="EMBL/GenBank/DDBJ databases">
        <authorList>
            <person name="Lanie J.A."/>
            <person name="Ng W.-L."/>
            <person name="Kazmierczak K.M."/>
            <person name="Andrzejewski T.M."/>
            <person name="Davidsen T.M."/>
            <person name="Wayne K.J."/>
            <person name="Tettelin H."/>
            <person name="Glass J.I."/>
            <person name="Rusch D."/>
            <person name="Podicherti R."/>
            <person name="Tsui H.-C.T."/>
            <person name="Winkler M.E."/>
        </authorList>
    </citation>
    <scope>NUCLEOTIDE SEQUENCE</scope>
</reference>
<dbReference type="PANTHER" id="PTHR47870">
    <property type="entry name" value="CYTOCHROME C-TYPE BIOGENESIS PROTEIN CCMH"/>
    <property type="match status" value="1"/>
</dbReference>
<dbReference type="SUPFAM" id="SSF48452">
    <property type="entry name" value="TPR-like"/>
    <property type="match status" value="1"/>
</dbReference>
<feature type="compositionally biased region" description="Polar residues" evidence="3">
    <location>
        <begin position="80"/>
        <end position="93"/>
    </location>
</feature>